<feature type="domain" description="RecC C-terminal" evidence="10">
    <location>
        <begin position="775"/>
        <end position="1000"/>
    </location>
</feature>
<dbReference type="InterPro" id="IPR011335">
    <property type="entry name" value="Restrct_endonuc-II-like"/>
</dbReference>
<dbReference type="Pfam" id="PF17946">
    <property type="entry name" value="RecC_C"/>
    <property type="match status" value="1"/>
</dbReference>
<keyword evidence="5" id="KW-0347">Helicase</keyword>
<keyword evidence="8" id="KW-0238">DNA-binding</keyword>
<dbReference type="SUPFAM" id="SSF52980">
    <property type="entry name" value="Restriction endonuclease-like"/>
    <property type="match status" value="1"/>
</dbReference>
<keyword evidence="1" id="KW-0540">Nuclease</keyword>
<sequence length="1072" mass="124617">MLKYFFGTELENLADQLFKELDENPPQNPLDEEIFVVPNNGMGQWITLRMAEQEDGIAANLKFEFPSERIWSLIRLQDDNIPDVLPSDRGPMTWTLMELFEEETFLAEFENLRHYINEEDPVQRSMRSWKLASKIADVFDQYLIYRPQMILDWEKRKLYTQNVDAEKWQSRLWRRLITHWKDHHDGTYLHRAELQQNLWKAIHEDRLPADKLPDRISVFGVSSASPAFIETMVKVSKLTKVHFYQLSVDPKIKDSDRFQNPLLQSLGSEGTKFMSLFSGYSDTDYQFVNNIEDDPTPSVFSAIQSDLRSDNALKGRKLNVPRVDQSIQVHNCHSPMREVEVLYDQILALLDENPELSPNEILIMTPNIEGYAPIIEAVFSTPDEGQPEIPYAIADKSVGKEQPAIKAFLQIMELCESRFKVTDVMDLMDSKAIRDAFDFSDDELNRLEQWIADNRVRWGIDGKSKEDLNLPGSDHFTWQRGLRRVLLGYIMHPVEDSLYEDIYAYDEVETSDDAELAGKLSYFLNQLFKVNRLANKSISPDGWKQELNKIADQFLPDNRDYFWEISKIRKAVNELSDQTSLAGYNHNVPFAIVRRWIGENLQDSSTGGGRLGRGITFSSLMPMRSIPFEVIGIIGMNEGAFPRSKIPIEFDLMHLDPEIGDPKQADEDRYLFLENLLSARTCLYLSYVGQSNRQDSNFPPSVILQEFLDYLEEYYGLDSQSIVQGHRLQAFSSHYFRDENYFSYSQSQLEICRNLSESMTKAFFGTELPEPDEEWKQLSISDLVTFFQHPAKFILRNRLGIYLREEDVLTDDREPFSLDKLDGYKIGQELLERFLKNESLESYEEVMKSRDILPEGWSGEQAYQQKAAEVRAFGHEIRQYLELQQLDDIEVVLSINDFRIIGTLSNVFEDAQMTYRFGKARPKDKIDWWIRHLLFQKFKSQTHSGQSLLFAWDGGSFEEYRLSPVENAEMILGELLSWYWRGLQKPLQLYCDSSYAFAENVAKNGKNIEVGIEKAKKEWEAINTPYYSRPGEGDDAYNQLITSRKNQFDDEFTETALQFWTPFFEALNEEGG</sequence>
<comment type="caution">
    <text evidence="11">The sequence shown here is derived from an EMBL/GenBank/DDBJ whole genome shotgun (WGS) entry which is preliminary data.</text>
</comment>
<dbReference type="GO" id="GO:0008854">
    <property type="term" value="F:exodeoxyribonuclease V activity"/>
    <property type="evidence" value="ECO:0007669"/>
    <property type="project" value="UniProtKB-EC"/>
</dbReference>
<evidence type="ECO:0000256" key="3">
    <source>
        <dbReference type="ARBA" id="ARBA00022763"/>
    </source>
</evidence>
<keyword evidence="4 11" id="KW-0378">Hydrolase</keyword>
<dbReference type="EMBL" id="JAJNDC010000001">
    <property type="protein sequence ID" value="MCW9712118.1"/>
    <property type="molecule type" value="Genomic_DNA"/>
</dbReference>
<dbReference type="Gene3D" id="1.10.10.160">
    <property type="match status" value="1"/>
</dbReference>
<evidence type="ECO:0000256" key="2">
    <source>
        <dbReference type="ARBA" id="ARBA00022741"/>
    </source>
</evidence>
<dbReference type="RefSeq" id="WP_265787825.1">
    <property type="nucleotide sequence ID" value="NZ_BAABRS010000001.1"/>
</dbReference>
<evidence type="ECO:0000313" key="11">
    <source>
        <dbReference type="EMBL" id="MCW9712118.1"/>
    </source>
</evidence>
<dbReference type="PANTHER" id="PTHR30591">
    <property type="entry name" value="RECBCD ENZYME SUBUNIT RECC"/>
    <property type="match status" value="1"/>
</dbReference>
<proteinExistence type="inferred from homology"/>
<dbReference type="SUPFAM" id="SSF52540">
    <property type="entry name" value="P-loop containing nucleoside triphosphate hydrolases"/>
    <property type="match status" value="2"/>
</dbReference>
<dbReference type="Pfam" id="PF04257">
    <property type="entry name" value="Exonuc_V_gamma"/>
    <property type="match status" value="1"/>
</dbReference>
<dbReference type="Gene3D" id="3.40.50.300">
    <property type="entry name" value="P-loop containing nucleotide triphosphate hydrolases"/>
    <property type="match status" value="2"/>
</dbReference>
<keyword evidence="12" id="KW-1185">Reference proteome</keyword>
<keyword evidence="6" id="KW-0269">Exonuclease</keyword>
<keyword evidence="9" id="KW-0234">DNA repair</keyword>
<dbReference type="PIRSF" id="PIRSF000980">
    <property type="entry name" value="RecC"/>
    <property type="match status" value="1"/>
</dbReference>
<keyword evidence="3" id="KW-0227">DNA damage</keyword>
<evidence type="ECO:0000256" key="4">
    <source>
        <dbReference type="ARBA" id="ARBA00022801"/>
    </source>
</evidence>
<evidence type="ECO:0000256" key="5">
    <source>
        <dbReference type="ARBA" id="ARBA00022806"/>
    </source>
</evidence>
<evidence type="ECO:0000313" key="12">
    <source>
        <dbReference type="Proteomes" id="UP001207337"/>
    </source>
</evidence>
<gene>
    <name evidence="11" type="primary">recC</name>
    <name evidence="11" type="ORF">LQ318_04290</name>
</gene>
<dbReference type="InterPro" id="IPR041500">
    <property type="entry name" value="RecC_C"/>
</dbReference>
<evidence type="ECO:0000256" key="8">
    <source>
        <dbReference type="ARBA" id="ARBA00023125"/>
    </source>
</evidence>
<dbReference type="Gene3D" id="3.40.50.10930">
    <property type="match status" value="1"/>
</dbReference>
<evidence type="ECO:0000256" key="7">
    <source>
        <dbReference type="ARBA" id="ARBA00022840"/>
    </source>
</evidence>
<name>A0ABT3PW96_9BACT</name>
<dbReference type="InterPro" id="IPR013986">
    <property type="entry name" value="DExx_box_DNA_helicase_dom_sf"/>
</dbReference>
<dbReference type="PANTHER" id="PTHR30591:SF1">
    <property type="entry name" value="RECBCD ENZYME SUBUNIT RECC"/>
    <property type="match status" value="1"/>
</dbReference>
<keyword evidence="2" id="KW-0547">Nucleotide-binding</keyword>
<protein>
    <submittedName>
        <fullName evidence="11">Exodeoxyribonuclease V subunit gamma</fullName>
        <ecNumber evidence="11">3.1.11.5</ecNumber>
    </submittedName>
</protein>
<dbReference type="NCBIfam" id="TIGR01450">
    <property type="entry name" value="recC"/>
    <property type="match status" value="1"/>
</dbReference>
<evidence type="ECO:0000256" key="9">
    <source>
        <dbReference type="ARBA" id="ARBA00023204"/>
    </source>
</evidence>
<dbReference type="InterPro" id="IPR006697">
    <property type="entry name" value="RecC"/>
</dbReference>
<evidence type="ECO:0000256" key="1">
    <source>
        <dbReference type="ARBA" id="ARBA00022722"/>
    </source>
</evidence>
<evidence type="ECO:0000256" key="6">
    <source>
        <dbReference type="ARBA" id="ARBA00022839"/>
    </source>
</evidence>
<dbReference type="HAMAP" id="MF_01486">
    <property type="entry name" value="RecC"/>
    <property type="match status" value="1"/>
</dbReference>
<dbReference type="InterPro" id="IPR027417">
    <property type="entry name" value="P-loop_NTPase"/>
</dbReference>
<dbReference type="Proteomes" id="UP001207337">
    <property type="component" value="Unassembled WGS sequence"/>
</dbReference>
<reference evidence="11 12" key="1">
    <citation type="submission" date="2021-11" db="EMBL/GenBank/DDBJ databases">
        <title>Aliifidinibius sp. nov., a new bacterium isolated from saline soil.</title>
        <authorList>
            <person name="Galisteo C."/>
            <person name="De La Haba R."/>
            <person name="Sanchez-Porro C."/>
            <person name="Ventosa A."/>
        </authorList>
    </citation>
    <scope>NUCLEOTIDE SEQUENCE [LARGE SCALE GENOMIC DNA]</scope>
    <source>
        <strain evidence="11 12">KACC 190600</strain>
    </source>
</reference>
<keyword evidence="7" id="KW-0067">ATP-binding</keyword>
<organism evidence="11 12">
    <name type="scientific">Fodinibius salicampi</name>
    <dbReference type="NCBI Taxonomy" id="1920655"/>
    <lineage>
        <taxon>Bacteria</taxon>
        <taxon>Pseudomonadati</taxon>
        <taxon>Balneolota</taxon>
        <taxon>Balneolia</taxon>
        <taxon>Balneolales</taxon>
        <taxon>Balneolaceae</taxon>
        <taxon>Fodinibius</taxon>
    </lineage>
</organism>
<accession>A0ABT3PW96</accession>
<dbReference type="Gene3D" id="1.10.10.990">
    <property type="match status" value="1"/>
</dbReference>
<dbReference type="EC" id="3.1.11.5" evidence="11"/>
<evidence type="ECO:0000259" key="10">
    <source>
        <dbReference type="Pfam" id="PF17946"/>
    </source>
</evidence>